<reference evidence="3" key="1">
    <citation type="submission" date="2017-08" db="EMBL/GenBank/DDBJ databases">
        <authorList>
            <person name="Varghese N."/>
            <person name="Submissions S."/>
        </authorList>
    </citation>
    <scope>NUCLEOTIDE SEQUENCE [LARGE SCALE GENOMIC DNA]</scope>
    <source>
        <strain evidence="3">JC23</strain>
    </source>
</reference>
<dbReference type="OrthoDB" id="2736880at2"/>
<accession>A0A285UCI5</accession>
<keyword evidence="1" id="KW-1133">Transmembrane helix</keyword>
<dbReference type="Proteomes" id="UP000219252">
    <property type="component" value="Unassembled WGS sequence"/>
</dbReference>
<protein>
    <submittedName>
        <fullName evidence="2">Uncharacterized protein</fullName>
    </submittedName>
</protein>
<keyword evidence="1" id="KW-0472">Membrane</keyword>
<evidence type="ECO:0000313" key="2">
    <source>
        <dbReference type="EMBL" id="SOC38286.1"/>
    </source>
</evidence>
<feature type="transmembrane region" description="Helical" evidence="1">
    <location>
        <begin position="20"/>
        <end position="40"/>
    </location>
</feature>
<evidence type="ECO:0000256" key="1">
    <source>
        <dbReference type="SAM" id="Phobius"/>
    </source>
</evidence>
<dbReference type="EMBL" id="OBQC01000004">
    <property type="protein sequence ID" value="SOC38286.1"/>
    <property type="molecule type" value="Genomic_DNA"/>
</dbReference>
<keyword evidence="1" id="KW-0812">Transmembrane</keyword>
<proteinExistence type="predicted"/>
<keyword evidence="3" id="KW-1185">Reference proteome</keyword>
<evidence type="ECO:0000313" key="3">
    <source>
        <dbReference type="Proteomes" id="UP000219252"/>
    </source>
</evidence>
<dbReference type="RefSeq" id="WP_097149084.1">
    <property type="nucleotide sequence ID" value="NZ_OBQC01000004.1"/>
</dbReference>
<organism evidence="2 3">
    <name type="scientific">Ureibacillus acetophenoni</name>
    <dbReference type="NCBI Taxonomy" id="614649"/>
    <lineage>
        <taxon>Bacteria</taxon>
        <taxon>Bacillati</taxon>
        <taxon>Bacillota</taxon>
        <taxon>Bacilli</taxon>
        <taxon>Bacillales</taxon>
        <taxon>Caryophanaceae</taxon>
        <taxon>Ureibacillus</taxon>
    </lineage>
</organism>
<sequence length="150" mass="17271">MRPFMQNARNEKGGSSVKIIAYVLIFLLLLGGGLGVYYQYFNKAEFTQEEKDAASAIAQNEFNELSTISPEYSLSQQQEALLSLGYEENKKDQATTIYEKKVNNESDFYILLSVQPHETEDHLTRVLIQIFDKEHRAEITQLTNILTWQK</sequence>
<dbReference type="AlphaFoldDB" id="A0A285UCI5"/>
<gene>
    <name evidence="2" type="ORF">SAMN05877842_10483</name>
</gene>
<name>A0A285UCI5_9BACL</name>